<accession>A0ABS0GSY6</accession>
<evidence type="ECO:0000256" key="4">
    <source>
        <dbReference type="ARBA" id="ARBA00023125"/>
    </source>
</evidence>
<dbReference type="SUPFAM" id="SSF46894">
    <property type="entry name" value="C-terminal effector domain of the bipartite response regulators"/>
    <property type="match status" value="1"/>
</dbReference>
<dbReference type="Gene3D" id="1.10.10.10">
    <property type="entry name" value="Winged helix-like DNA-binding domain superfamily/Winged helix DNA-binding domain"/>
    <property type="match status" value="1"/>
</dbReference>
<keyword evidence="2" id="KW-0805">Transcription regulation</keyword>
<dbReference type="InterPro" id="IPR036388">
    <property type="entry name" value="WH-like_DNA-bd_sf"/>
</dbReference>
<dbReference type="EMBL" id="JADPUN010000106">
    <property type="protein sequence ID" value="MBF9129164.1"/>
    <property type="molecule type" value="Genomic_DNA"/>
</dbReference>
<dbReference type="PANTHER" id="PTHR43133">
    <property type="entry name" value="RNA POLYMERASE ECF-TYPE SIGMA FACTO"/>
    <property type="match status" value="1"/>
</dbReference>
<dbReference type="InterPro" id="IPR016032">
    <property type="entry name" value="Sig_transdc_resp-reg_C-effctor"/>
</dbReference>
<reference evidence="8 9" key="1">
    <citation type="submission" date="2020-11" db="EMBL/GenBank/DDBJ databases">
        <title>A novel isolate from a Black sea contaminated sediment with potential to produce alkanes: Plantactinospora alkalitolerans sp. nov.</title>
        <authorList>
            <person name="Carro L."/>
            <person name="Veyisoglu A."/>
            <person name="Guven K."/>
            <person name="Schumann P."/>
            <person name="Klenk H.-P."/>
            <person name="Sahin N."/>
        </authorList>
    </citation>
    <scope>NUCLEOTIDE SEQUENCE [LARGE SCALE GENOMIC DNA]</scope>
    <source>
        <strain evidence="8 9">S1510</strain>
    </source>
</reference>
<sequence length="197" mass="22306">MDADNVVAQAAAIPQGGVRAAPPGFEDFYRSRYRQLMAYAIHLGASRTEADEVTSQTLSQMLSGWHNISDRLAWARRGVINNLIKHKKSERARMVRQAAYLAQTFERPLEEHANVWEDPESVNTLLETLTPNQRAVVEHIMRGLSQTEIALLLGRSYDAVRRTLSDVRRRLEPSRPPTTGRDQISNSTGTRARKEDR</sequence>
<dbReference type="SUPFAM" id="SSF88946">
    <property type="entry name" value="Sigma2 domain of RNA polymerase sigma factors"/>
    <property type="match status" value="1"/>
</dbReference>
<feature type="domain" description="RNA polymerase sigma factor 70 region 4 type 2" evidence="7">
    <location>
        <begin position="122"/>
        <end position="171"/>
    </location>
</feature>
<proteinExistence type="inferred from homology"/>
<protein>
    <submittedName>
        <fullName evidence="8">RNA polymerase sigma factor</fullName>
    </submittedName>
</protein>
<dbReference type="InterPro" id="IPR013325">
    <property type="entry name" value="RNA_pol_sigma_r2"/>
</dbReference>
<evidence type="ECO:0000256" key="3">
    <source>
        <dbReference type="ARBA" id="ARBA00023082"/>
    </source>
</evidence>
<dbReference type="RefSeq" id="WP_196200802.1">
    <property type="nucleotide sequence ID" value="NZ_JADPUN010000106.1"/>
</dbReference>
<feature type="compositionally biased region" description="Polar residues" evidence="6">
    <location>
        <begin position="180"/>
        <end position="190"/>
    </location>
</feature>
<evidence type="ECO:0000313" key="8">
    <source>
        <dbReference type="EMBL" id="MBF9129164.1"/>
    </source>
</evidence>
<keyword evidence="5" id="KW-0804">Transcription</keyword>
<keyword evidence="9" id="KW-1185">Reference proteome</keyword>
<dbReference type="Pfam" id="PF08281">
    <property type="entry name" value="Sigma70_r4_2"/>
    <property type="match status" value="1"/>
</dbReference>
<evidence type="ECO:0000259" key="7">
    <source>
        <dbReference type="Pfam" id="PF08281"/>
    </source>
</evidence>
<evidence type="ECO:0000256" key="1">
    <source>
        <dbReference type="ARBA" id="ARBA00010641"/>
    </source>
</evidence>
<evidence type="ECO:0000313" key="9">
    <source>
        <dbReference type="Proteomes" id="UP000638560"/>
    </source>
</evidence>
<dbReference type="InterPro" id="IPR013249">
    <property type="entry name" value="RNA_pol_sigma70_r4_t2"/>
</dbReference>
<dbReference type="Proteomes" id="UP000638560">
    <property type="component" value="Unassembled WGS sequence"/>
</dbReference>
<evidence type="ECO:0000256" key="5">
    <source>
        <dbReference type="ARBA" id="ARBA00023163"/>
    </source>
</evidence>
<comment type="caution">
    <text evidence="8">The sequence shown here is derived from an EMBL/GenBank/DDBJ whole genome shotgun (WGS) entry which is preliminary data.</text>
</comment>
<keyword evidence="3" id="KW-0731">Sigma factor</keyword>
<name>A0ABS0GSY6_9ACTN</name>
<feature type="region of interest" description="Disordered" evidence="6">
    <location>
        <begin position="168"/>
        <end position="197"/>
    </location>
</feature>
<keyword evidence="4" id="KW-0238">DNA-binding</keyword>
<evidence type="ECO:0000256" key="6">
    <source>
        <dbReference type="SAM" id="MobiDB-lite"/>
    </source>
</evidence>
<dbReference type="Gene3D" id="1.10.1740.10">
    <property type="match status" value="1"/>
</dbReference>
<evidence type="ECO:0000256" key="2">
    <source>
        <dbReference type="ARBA" id="ARBA00023015"/>
    </source>
</evidence>
<organism evidence="8 9">
    <name type="scientific">Plantactinospora alkalitolerans</name>
    <dbReference type="NCBI Taxonomy" id="2789879"/>
    <lineage>
        <taxon>Bacteria</taxon>
        <taxon>Bacillati</taxon>
        <taxon>Actinomycetota</taxon>
        <taxon>Actinomycetes</taxon>
        <taxon>Micromonosporales</taxon>
        <taxon>Micromonosporaceae</taxon>
        <taxon>Plantactinospora</taxon>
    </lineage>
</organism>
<dbReference type="InterPro" id="IPR039425">
    <property type="entry name" value="RNA_pol_sigma-70-like"/>
</dbReference>
<comment type="similarity">
    <text evidence="1">Belongs to the sigma-70 factor family. ECF subfamily.</text>
</comment>
<dbReference type="PANTHER" id="PTHR43133:SF8">
    <property type="entry name" value="RNA POLYMERASE SIGMA FACTOR HI_1459-RELATED"/>
    <property type="match status" value="1"/>
</dbReference>
<gene>
    <name evidence="8" type="ORF">I0C86_09265</name>
</gene>